<reference evidence="3 4" key="1">
    <citation type="journal article" date="2020" name="Nat. Food">
        <title>A phased Vanilla planifolia genome enables genetic improvement of flavour and production.</title>
        <authorList>
            <person name="Hasing T."/>
            <person name="Tang H."/>
            <person name="Brym M."/>
            <person name="Khazi F."/>
            <person name="Huang T."/>
            <person name="Chambers A.H."/>
        </authorList>
    </citation>
    <scope>NUCLEOTIDE SEQUENCE [LARGE SCALE GENOMIC DNA]</scope>
    <source>
        <tissue evidence="3">Leaf</tissue>
    </source>
</reference>
<evidence type="ECO:0000256" key="2">
    <source>
        <dbReference type="SAM" id="SignalP"/>
    </source>
</evidence>
<evidence type="ECO:0000313" key="4">
    <source>
        <dbReference type="Proteomes" id="UP000639772"/>
    </source>
</evidence>
<feature type="compositionally biased region" description="Gly residues" evidence="1">
    <location>
        <begin position="70"/>
        <end position="87"/>
    </location>
</feature>
<keyword evidence="2" id="KW-0732">Signal</keyword>
<gene>
    <name evidence="3" type="ORF">HPP92_013100</name>
</gene>
<dbReference type="EMBL" id="JADCNM010000006">
    <property type="protein sequence ID" value="KAG0478381.1"/>
    <property type="molecule type" value="Genomic_DNA"/>
</dbReference>
<comment type="caution">
    <text evidence="3">The sequence shown here is derived from an EMBL/GenBank/DDBJ whole genome shotgun (WGS) entry which is preliminary data.</text>
</comment>
<proteinExistence type="predicted"/>
<sequence>MGKTSHNFGVLLLVLLLAVALAVPSWSASAMRPNSGEAGVMDGAVGLNEAYEKTSRAMALWMVRLPSGPSNGGGGHNKFVDGGGNQP</sequence>
<evidence type="ECO:0000313" key="3">
    <source>
        <dbReference type="EMBL" id="KAG0478381.1"/>
    </source>
</evidence>
<accession>A0A835QWF3</accession>
<feature type="region of interest" description="Disordered" evidence="1">
    <location>
        <begin position="67"/>
        <end position="87"/>
    </location>
</feature>
<feature type="signal peptide" evidence="2">
    <location>
        <begin position="1"/>
        <end position="22"/>
    </location>
</feature>
<dbReference type="AlphaFoldDB" id="A0A835QWF3"/>
<organism evidence="3 4">
    <name type="scientific">Vanilla planifolia</name>
    <name type="common">Vanilla</name>
    <dbReference type="NCBI Taxonomy" id="51239"/>
    <lineage>
        <taxon>Eukaryota</taxon>
        <taxon>Viridiplantae</taxon>
        <taxon>Streptophyta</taxon>
        <taxon>Embryophyta</taxon>
        <taxon>Tracheophyta</taxon>
        <taxon>Spermatophyta</taxon>
        <taxon>Magnoliopsida</taxon>
        <taxon>Liliopsida</taxon>
        <taxon>Asparagales</taxon>
        <taxon>Orchidaceae</taxon>
        <taxon>Vanilloideae</taxon>
        <taxon>Vanilleae</taxon>
        <taxon>Vanilla</taxon>
    </lineage>
</organism>
<feature type="chain" id="PRO_5033035435" evidence="2">
    <location>
        <begin position="23"/>
        <end position="87"/>
    </location>
</feature>
<name>A0A835QWF3_VANPL</name>
<protein>
    <submittedName>
        <fullName evidence="3">Uncharacterized protein</fullName>
    </submittedName>
</protein>
<dbReference type="Proteomes" id="UP000639772">
    <property type="component" value="Chromosome 6"/>
</dbReference>
<evidence type="ECO:0000256" key="1">
    <source>
        <dbReference type="SAM" id="MobiDB-lite"/>
    </source>
</evidence>